<keyword evidence="3" id="KW-1185">Reference proteome</keyword>
<evidence type="ECO:0000256" key="1">
    <source>
        <dbReference type="SAM" id="SignalP"/>
    </source>
</evidence>
<reference evidence="2 3" key="1">
    <citation type="submission" date="2016-07" db="EMBL/GenBank/DDBJ databases">
        <title>Pervasive Adenine N6-methylation of Active Genes in Fungi.</title>
        <authorList>
            <consortium name="DOE Joint Genome Institute"/>
            <person name="Mondo S.J."/>
            <person name="Dannebaum R.O."/>
            <person name="Kuo R.C."/>
            <person name="Labutti K."/>
            <person name="Haridas S."/>
            <person name="Kuo A."/>
            <person name="Salamov A."/>
            <person name="Ahrendt S.R."/>
            <person name="Lipzen A."/>
            <person name="Sullivan W."/>
            <person name="Andreopoulos W.B."/>
            <person name="Clum A."/>
            <person name="Lindquist E."/>
            <person name="Daum C."/>
            <person name="Ramamoorthy G.K."/>
            <person name="Gryganskyi A."/>
            <person name="Culley D."/>
            <person name="Magnuson J.K."/>
            <person name="James T.Y."/>
            <person name="O'Malley M.A."/>
            <person name="Stajich J.E."/>
            <person name="Spatafora J.W."/>
            <person name="Visel A."/>
            <person name="Grigoriev I.V."/>
        </authorList>
    </citation>
    <scope>NUCLEOTIDE SEQUENCE [LARGE SCALE GENOMIC DNA]</scope>
    <source>
        <strain evidence="2 3">PL171</strain>
    </source>
</reference>
<dbReference type="AlphaFoldDB" id="A0A1Y2HUG6"/>
<evidence type="ECO:0000313" key="2">
    <source>
        <dbReference type="EMBL" id="ORZ38245.1"/>
    </source>
</evidence>
<comment type="caution">
    <text evidence="2">The sequence shown here is derived from an EMBL/GenBank/DDBJ whole genome shotgun (WGS) entry which is preliminary data.</text>
</comment>
<dbReference type="Proteomes" id="UP000193411">
    <property type="component" value="Unassembled WGS sequence"/>
</dbReference>
<feature type="signal peptide" evidence="1">
    <location>
        <begin position="1"/>
        <end position="20"/>
    </location>
</feature>
<accession>A0A1Y2HUG6</accession>
<sequence>MKSFTFFAIATLATTAAALAAPNPGSVFERPVAVPVDQNDSFPAIQQQGQLPAELPPATIPTITAVSKSPCKSPTSLPTATAVAADESQYSNPIQQLPIITAIVTARVTSAAAAPTSSALPTVAPVPTPTDVPRKRKCIRYRVKPAAPTATATAIAEDVGYGSGGKPGKTDVAFATAPAMSTATAAATNVYEQPPAGEPVAKNELGESSNALQRSVGQSGAAALVLMVGAGLFL</sequence>
<evidence type="ECO:0000313" key="3">
    <source>
        <dbReference type="Proteomes" id="UP000193411"/>
    </source>
</evidence>
<organism evidence="2 3">
    <name type="scientific">Catenaria anguillulae PL171</name>
    <dbReference type="NCBI Taxonomy" id="765915"/>
    <lineage>
        <taxon>Eukaryota</taxon>
        <taxon>Fungi</taxon>
        <taxon>Fungi incertae sedis</taxon>
        <taxon>Blastocladiomycota</taxon>
        <taxon>Blastocladiomycetes</taxon>
        <taxon>Blastocladiales</taxon>
        <taxon>Catenariaceae</taxon>
        <taxon>Catenaria</taxon>
    </lineage>
</organism>
<name>A0A1Y2HUG6_9FUNG</name>
<keyword evidence="1" id="KW-0732">Signal</keyword>
<feature type="chain" id="PRO_5013299590" evidence="1">
    <location>
        <begin position="21"/>
        <end position="234"/>
    </location>
</feature>
<protein>
    <submittedName>
        <fullName evidence="2">Uncharacterized protein</fullName>
    </submittedName>
</protein>
<gene>
    <name evidence="2" type="ORF">BCR44DRAFT_89481</name>
</gene>
<proteinExistence type="predicted"/>
<dbReference type="EMBL" id="MCFL01000009">
    <property type="protein sequence ID" value="ORZ38245.1"/>
    <property type="molecule type" value="Genomic_DNA"/>
</dbReference>